<gene>
    <name evidence="2" type="ORF">GWI33_017117</name>
</gene>
<dbReference type="EMBL" id="JAACXV010014164">
    <property type="protein sequence ID" value="KAF7269861.1"/>
    <property type="molecule type" value="Genomic_DNA"/>
</dbReference>
<dbReference type="Proteomes" id="UP000625711">
    <property type="component" value="Unassembled WGS sequence"/>
</dbReference>
<evidence type="ECO:0000313" key="3">
    <source>
        <dbReference type="Proteomes" id="UP000625711"/>
    </source>
</evidence>
<dbReference type="AlphaFoldDB" id="A0A834M2P5"/>
<feature type="non-terminal residue" evidence="2">
    <location>
        <position position="1"/>
    </location>
</feature>
<evidence type="ECO:0000313" key="2">
    <source>
        <dbReference type="EMBL" id="KAF7269861.1"/>
    </source>
</evidence>
<protein>
    <submittedName>
        <fullName evidence="2">Uncharacterized protein</fullName>
    </submittedName>
</protein>
<reference evidence="2" key="1">
    <citation type="submission" date="2020-08" db="EMBL/GenBank/DDBJ databases">
        <title>Genome sequencing and assembly of the red palm weevil Rhynchophorus ferrugineus.</title>
        <authorList>
            <person name="Dias G.B."/>
            <person name="Bergman C.M."/>
            <person name="Manee M."/>
        </authorList>
    </citation>
    <scope>NUCLEOTIDE SEQUENCE</scope>
    <source>
        <strain evidence="2">AA-2017</strain>
        <tissue evidence="2">Whole larva</tissue>
    </source>
</reference>
<accession>A0A834M2P5</accession>
<feature type="region of interest" description="Disordered" evidence="1">
    <location>
        <begin position="1"/>
        <end position="28"/>
    </location>
</feature>
<proteinExistence type="predicted"/>
<organism evidence="2 3">
    <name type="scientific">Rhynchophorus ferrugineus</name>
    <name type="common">Red palm weevil</name>
    <name type="synonym">Curculio ferrugineus</name>
    <dbReference type="NCBI Taxonomy" id="354439"/>
    <lineage>
        <taxon>Eukaryota</taxon>
        <taxon>Metazoa</taxon>
        <taxon>Ecdysozoa</taxon>
        <taxon>Arthropoda</taxon>
        <taxon>Hexapoda</taxon>
        <taxon>Insecta</taxon>
        <taxon>Pterygota</taxon>
        <taxon>Neoptera</taxon>
        <taxon>Endopterygota</taxon>
        <taxon>Coleoptera</taxon>
        <taxon>Polyphaga</taxon>
        <taxon>Cucujiformia</taxon>
        <taxon>Curculionidae</taxon>
        <taxon>Dryophthorinae</taxon>
        <taxon>Rhynchophorus</taxon>
    </lineage>
</organism>
<sequence length="28" mass="2824">GRADGTGKSTAKNPKRAAASEACDFQSV</sequence>
<name>A0A834M2P5_RHYFE</name>
<keyword evidence="3" id="KW-1185">Reference proteome</keyword>
<comment type="caution">
    <text evidence="2">The sequence shown here is derived from an EMBL/GenBank/DDBJ whole genome shotgun (WGS) entry which is preliminary data.</text>
</comment>
<evidence type="ECO:0000256" key="1">
    <source>
        <dbReference type="SAM" id="MobiDB-lite"/>
    </source>
</evidence>